<evidence type="ECO:0000256" key="2">
    <source>
        <dbReference type="ARBA" id="ARBA00004370"/>
    </source>
</evidence>
<feature type="domain" description="CHASE" evidence="14">
    <location>
        <begin position="109"/>
        <end position="201"/>
    </location>
</feature>
<dbReference type="EC" id="2.7.13.3" evidence="3"/>
<keyword evidence="9 10" id="KW-0472">Membrane</keyword>
<reference evidence="15 16" key="1">
    <citation type="submission" date="2016-10" db="EMBL/GenBank/DDBJ databases">
        <authorList>
            <person name="Varghese N."/>
            <person name="Submissions S."/>
        </authorList>
    </citation>
    <scope>NUCLEOTIDE SEQUENCE [LARGE SCALE GENOMIC DNA]</scope>
    <source>
        <strain evidence="15 16">Mar_2010_102</strain>
    </source>
</reference>
<dbReference type="Pfam" id="PF02518">
    <property type="entry name" value="HATPase_c"/>
    <property type="match status" value="1"/>
</dbReference>
<dbReference type="GO" id="GO:0007165">
    <property type="term" value="P:signal transduction"/>
    <property type="evidence" value="ECO:0007669"/>
    <property type="project" value="UniProtKB-ARBA"/>
</dbReference>
<evidence type="ECO:0000256" key="7">
    <source>
        <dbReference type="ARBA" id="ARBA00022777"/>
    </source>
</evidence>
<evidence type="ECO:0000256" key="4">
    <source>
        <dbReference type="ARBA" id="ARBA00022553"/>
    </source>
</evidence>
<dbReference type="PRINTS" id="PR00344">
    <property type="entry name" value="BCTRLSENSOR"/>
</dbReference>
<feature type="domain" description="PAC" evidence="13">
    <location>
        <begin position="372"/>
        <end position="424"/>
    </location>
</feature>
<protein>
    <recommendedName>
        <fullName evidence="3">histidine kinase</fullName>
        <ecNumber evidence="3">2.7.13.3</ecNumber>
    </recommendedName>
</protein>
<dbReference type="InterPro" id="IPR005467">
    <property type="entry name" value="His_kinase_dom"/>
</dbReference>
<organism evidence="15 16">
    <name type="scientific">Christiangramia echinicola</name>
    <dbReference type="NCBI Taxonomy" id="279359"/>
    <lineage>
        <taxon>Bacteria</taxon>
        <taxon>Pseudomonadati</taxon>
        <taxon>Bacteroidota</taxon>
        <taxon>Flavobacteriia</taxon>
        <taxon>Flavobacteriales</taxon>
        <taxon>Flavobacteriaceae</taxon>
        <taxon>Christiangramia</taxon>
    </lineage>
</organism>
<evidence type="ECO:0000256" key="8">
    <source>
        <dbReference type="ARBA" id="ARBA00022989"/>
    </source>
</evidence>
<evidence type="ECO:0000313" key="16">
    <source>
        <dbReference type="Proteomes" id="UP000198858"/>
    </source>
</evidence>
<evidence type="ECO:0000256" key="3">
    <source>
        <dbReference type="ARBA" id="ARBA00012438"/>
    </source>
</evidence>
<dbReference type="Proteomes" id="UP000198858">
    <property type="component" value="Chromosome I"/>
</dbReference>
<dbReference type="SMART" id="SM00091">
    <property type="entry name" value="PAS"/>
    <property type="match status" value="2"/>
</dbReference>
<dbReference type="InterPro" id="IPR000700">
    <property type="entry name" value="PAS-assoc_C"/>
</dbReference>
<evidence type="ECO:0000256" key="10">
    <source>
        <dbReference type="SAM" id="Phobius"/>
    </source>
</evidence>
<dbReference type="InterPro" id="IPR042240">
    <property type="entry name" value="CHASE_sf"/>
</dbReference>
<dbReference type="InterPro" id="IPR052162">
    <property type="entry name" value="Sensor_kinase/Photoreceptor"/>
</dbReference>
<dbReference type="Gene3D" id="3.30.450.20">
    <property type="entry name" value="PAS domain"/>
    <property type="match status" value="2"/>
</dbReference>
<keyword evidence="6 10" id="KW-0812">Transmembrane</keyword>
<dbReference type="InterPro" id="IPR035965">
    <property type="entry name" value="PAS-like_dom_sf"/>
</dbReference>
<accession>A0A1H1LTE1</accession>
<keyword evidence="4" id="KW-0597">Phosphoprotein</keyword>
<dbReference type="InterPro" id="IPR013655">
    <property type="entry name" value="PAS_fold_3"/>
</dbReference>
<evidence type="ECO:0000256" key="5">
    <source>
        <dbReference type="ARBA" id="ARBA00022679"/>
    </source>
</evidence>
<feature type="domain" description="PAS" evidence="12">
    <location>
        <begin position="297"/>
        <end position="356"/>
    </location>
</feature>
<dbReference type="GO" id="GO:0006355">
    <property type="term" value="P:regulation of DNA-templated transcription"/>
    <property type="evidence" value="ECO:0007669"/>
    <property type="project" value="InterPro"/>
</dbReference>
<dbReference type="Gene3D" id="3.30.450.350">
    <property type="entry name" value="CHASE domain"/>
    <property type="match status" value="1"/>
</dbReference>
<dbReference type="InterPro" id="IPR013767">
    <property type="entry name" value="PAS_fold"/>
</dbReference>
<evidence type="ECO:0000256" key="9">
    <source>
        <dbReference type="ARBA" id="ARBA00023136"/>
    </source>
</evidence>
<sequence>MTKKLNPAINKKPLLVALLAALFFLALGLFMLWQRYQILQETRDDEMKGIIDVVEQNIDQSLKYSYSAALSLALQIDENGVINNFDEVASQLVDGNPSIDGIQTVPGGVIKQVYPYEENKAVINYNILEDSTRNEEAYRAIDNRKMFFAGPIELKQGGLAVIGRLPVFIKNEFWGFSAVLIKFENLIDQSGIEDLSSNKFKFQFSKRDPLSGKEEFFLSTTNDFTKSYSGEIVFPDGDWKIYIIPTEPYEPLYAVIPVAFLILIMSGALGWIIFNTMKQPAILAAKVKQQAGDLAKSELQFRTIFNQAAIGMARVNSLSGKILETNNRFQELLGYTNEELIQKDHVAISYPEDRDENIVLMGRLRNNEIREYNLKKRLVRKDGEIIWIKLNVSALWSHGEKASSHIALVEDISARVKAQREREENERRFRSLVENSSEVILIIDAQGYAKYSSPSLERITGYKELYVAENEIFSLIHPDDASNLIGKFKESRENPGVPFSGIKLRLQTKCVNYIWVDVTITNLTREKSIGGYVVNFRDITAKQEAEINLFKSYDFVMEQNKRLLNFAYIVSHNLRSHSSNLESILELYKTEECEEEKQTYISLLQNVSKNLNESLHDLNEVVSINNNLDINVETINVAEYLDKTLEVLQLQIKKKKAQLSIDVPDEMKVTFNASYMESVLLNFLTNALRYSHRDRNPVITVTGYIDNQRWVLKIADNGIGIDLNKHGDKVFGLYKTFTERKDSRGVGLFITKNQINAMGGNVFVDSEPGIGTTFKVIFK</sequence>
<dbReference type="InterPro" id="IPR003594">
    <property type="entry name" value="HATPase_dom"/>
</dbReference>
<feature type="domain" description="Histidine kinase" evidence="11">
    <location>
        <begin position="569"/>
        <end position="779"/>
    </location>
</feature>
<evidence type="ECO:0000259" key="11">
    <source>
        <dbReference type="PROSITE" id="PS50109"/>
    </source>
</evidence>
<dbReference type="SMART" id="SM00387">
    <property type="entry name" value="HATPase_c"/>
    <property type="match status" value="1"/>
</dbReference>
<dbReference type="SUPFAM" id="SSF55874">
    <property type="entry name" value="ATPase domain of HSP90 chaperone/DNA topoisomerase II/histidine kinase"/>
    <property type="match status" value="1"/>
</dbReference>
<proteinExistence type="predicted"/>
<keyword evidence="7" id="KW-0418">Kinase</keyword>
<evidence type="ECO:0000259" key="14">
    <source>
        <dbReference type="PROSITE" id="PS50839"/>
    </source>
</evidence>
<dbReference type="SMART" id="SM01079">
    <property type="entry name" value="CHASE"/>
    <property type="match status" value="1"/>
</dbReference>
<feature type="transmembrane region" description="Helical" evidence="10">
    <location>
        <begin position="14"/>
        <end position="33"/>
    </location>
</feature>
<keyword evidence="16" id="KW-1185">Reference proteome</keyword>
<dbReference type="Gene3D" id="3.30.565.10">
    <property type="entry name" value="Histidine kinase-like ATPase, C-terminal domain"/>
    <property type="match status" value="1"/>
</dbReference>
<dbReference type="InterPro" id="IPR000014">
    <property type="entry name" value="PAS"/>
</dbReference>
<dbReference type="EMBL" id="LT629745">
    <property type="protein sequence ID" value="SDR77801.1"/>
    <property type="molecule type" value="Genomic_DNA"/>
</dbReference>
<dbReference type="AlphaFoldDB" id="A0A1H1LTE1"/>
<keyword evidence="5" id="KW-0808">Transferase</keyword>
<evidence type="ECO:0000259" key="13">
    <source>
        <dbReference type="PROSITE" id="PS50113"/>
    </source>
</evidence>
<evidence type="ECO:0000256" key="1">
    <source>
        <dbReference type="ARBA" id="ARBA00000085"/>
    </source>
</evidence>
<name>A0A1H1LTE1_9FLAO</name>
<dbReference type="RefSeq" id="WP_089661524.1">
    <property type="nucleotide sequence ID" value="NZ_LT629745.1"/>
</dbReference>
<dbReference type="InterPro" id="IPR006189">
    <property type="entry name" value="CHASE_dom"/>
</dbReference>
<dbReference type="PROSITE" id="PS50113">
    <property type="entry name" value="PAC"/>
    <property type="match status" value="1"/>
</dbReference>
<dbReference type="PANTHER" id="PTHR43304">
    <property type="entry name" value="PHYTOCHROME-LIKE PROTEIN CPH1"/>
    <property type="match status" value="1"/>
</dbReference>
<dbReference type="InterPro" id="IPR004358">
    <property type="entry name" value="Sig_transdc_His_kin-like_C"/>
</dbReference>
<evidence type="ECO:0000313" key="15">
    <source>
        <dbReference type="EMBL" id="SDR77801.1"/>
    </source>
</evidence>
<dbReference type="GO" id="GO:0016020">
    <property type="term" value="C:membrane"/>
    <property type="evidence" value="ECO:0007669"/>
    <property type="project" value="UniProtKB-SubCell"/>
</dbReference>
<gene>
    <name evidence="15" type="ORF">SAMN04488552_0990</name>
</gene>
<feature type="domain" description="PAS" evidence="12">
    <location>
        <begin position="425"/>
        <end position="495"/>
    </location>
</feature>
<dbReference type="STRING" id="1250231.SAMN04488552_0990"/>
<dbReference type="NCBIfam" id="TIGR00229">
    <property type="entry name" value="sensory_box"/>
    <property type="match status" value="2"/>
</dbReference>
<comment type="subcellular location">
    <subcellularLocation>
        <location evidence="2">Membrane</location>
    </subcellularLocation>
</comment>
<dbReference type="PANTHER" id="PTHR43304:SF1">
    <property type="entry name" value="PAC DOMAIN-CONTAINING PROTEIN"/>
    <property type="match status" value="1"/>
</dbReference>
<keyword evidence="8 10" id="KW-1133">Transmembrane helix</keyword>
<dbReference type="InterPro" id="IPR036890">
    <property type="entry name" value="HATPase_C_sf"/>
</dbReference>
<comment type="catalytic activity">
    <reaction evidence="1">
        <text>ATP + protein L-histidine = ADP + protein N-phospho-L-histidine.</text>
        <dbReference type="EC" id="2.7.13.3"/>
    </reaction>
</comment>
<dbReference type="SUPFAM" id="SSF55785">
    <property type="entry name" value="PYP-like sensor domain (PAS domain)"/>
    <property type="match status" value="2"/>
</dbReference>
<dbReference type="Pfam" id="PF00989">
    <property type="entry name" value="PAS"/>
    <property type="match status" value="1"/>
</dbReference>
<evidence type="ECO:0000259" key="12">
    <source>
        <dbReference type="PROSITE" id="PS50112"/>
    </source>
</evidence>
<dbReference type="Pfam" id="PF08447">
    <property type="entry name" value="PAS_3"/>
    <property type="match status" value="1"/>
</dbReference>
<dbReference type="PROSITE" id="PS50109">
    <property type="entry name" value="HIS_KIN"/>
    <property type="match status" value="1"/>
</dbReference>
<feature type="transmembrane region" description="Helical" evidence="10">
    <location>
        <begin position="252"/>
        <end position="274"/>
    </location>
</feature>
<evidence type="ECO:0000256" key="6">
    <source>
        <dbReference type="ARBA" id="ARBA00022692"/>
    </source>
</evidence>
<dbReference type="CDD" id="cd00130">
    <property type="entry name" value="PAS"/>
    <property type="match status" value="2"/>
</dbReference>
<dbReference type="Pfam" id="PF03924">
    <property type="entry name" value="CHASE"/>
    <property type="match status" value="1"/>
</dbReference>
<dbReference type="PROSITE" id="PS50112">
    <property type="entry name" value="PAS"/>
    <property type="match status" value="2"/>
</dbReference>
<dbReference type="GO" id="GO:0004673">
    <property type="term" value="F:protein histidine kinase activity"/>
    <property type="evidence" value="ECO:0007669"/>
    <property type="project" value="UniProtKB-EC"/>
</dbReference>
<dbReference type="PROSITE" id="PS50839">
    <property type="entry name" value="CHASE"/>
    <property type="match status" value="1"/>
</dbReference>